<organism evidence="4 5">
    <name type="scientific">Hyphomonas polymorpha PS728</name>
    <dbReference type="NCBI Taxonomy" id="1280954"/>
    <lineage>
        <taxon>Bacteria</taxon>
        <taxon>Pseudomonadati</taxon>
        <taxon>Pseudomonadota</taxon>
        <taxon>Alphaproteobacteria</taxon>
        <taxon>Hyphomonadales</taxon>
        <taxon>Hyphomonadaceae</taxon>
        <taxon>Hyphomonas</taxon>
    </lineage>
</organism>
<dbReference type="STRING" id="1280954.HPO_07914"/>
<dbReference type="NCBIfam" id="TIGR00254">
    <property type="entry name" value="GGDEF"/>
    <property type="match status" value="1"/>
</dbReference>
<dbReference type="SUPFAM" id="SSF55781">
    <property type="entry name" value="GAF domain-like"/>
    <property type="match status" value="1"/>
</dbReference>
<dbReference type="PATRIC" id="fig|1280954.3.peg.1604"/>
<dbReference type="eggNOG" id="COG3706">
    <property type="taxonomic scope" value="Bacteria"/>
</dbReference>
<dbReference type="Pfam" id="PF01590">
    <property type="entry name" value="GAF"/>
    <property type="match status" value="1"/>
</dbReference>
<dbReference type="FunFam" id="3.30.70.270:FF:000001">
    <property type="entry name" value="Diguanylate cyclase domain protein"/>
    <property type="match status" value="1"/>
</dbReference>
<dbReference type="EC" id="2.7.7.65" evidence="1"/>
<comment type="caution">
    <text evidence="4">The sequence shown here is derived from an EMBL/GenBank/DDBJ whole genome shotgun (WGS) entry which is preliminary data.</text>
</comment>
<dbReference type="PROSITE" id="PS50887">
    <property type="entry name" value="GGDEF"/>
    <property type="match status" value="1"/>
</dbReference>
<dbReference type="EMBL" id="ARYM01000008">
    <property type="protein sequence ID" value="KCZ98809.1"/>
    <property type="molecule type" value="Genomic_DNA"/>
</dbReference>
<dbReference type="Gene3D" id="3.30.70.270">
    <property type="match status" value="1"/>
</dbReference>
<dbReference type="InterPro" id="IPR029787">
    <property type="entry name" value="Nucleotide_cyclase"/>
</dbReference>
<evidence type="ECO:0000259" key="3">
    <source>
        <dbReference type="PROSITE" id="PS50887"/>
    </source>
</evidence>
<dbReference type="Proteomes" id="UP000027100">
    <property type="component" value="Unassembled WGS sequence"/>
</dbReference>
<keyword evidence="5" id="KW-1185">Reference proteome</keyword>
<dbReference type="SMART" id="SM00267">
    <property type="entry name" value="GGDEF"/>
    <property type="match status" value="1"/>
</dbReference>
<dbReference type="Pfam" id="PF00990">
    <property type="entry name" value="GGDEF"/>
    <property type="match status" value="1"/>
</dbReference>
<dbReference type="Gene3D" id="3.30.450.40">
    <property type="match status" value="1"/>
</dbReference>
<dbReference type="SUPFAM" id="SSF55073">
    <property type="entry name" value="Nucleotide cyclase"/>
    <property type="match status" value="1"/>
</dbReference>
<sequence>MLQRYRILRSEDVHNADHIARAASLALGAPIVIAALNERYRNWYRAAHGVSEGKFDSLQTFCASANLSDEAFAVTDARLESYFAREPAVTGSPNVVFFAGAPLSDPDGKRFGTLCLIDSQPRTLTLEQLELLKSMAHIVSQDICVCSAGRYAVQDLIDAEEERCALYDLAVTDPLTKTLNRRAFFRFAEREVQRAHRHNHPISVLMFDIDHFKRVNDIHGHAAGDEVIVRLSRLVADSIRDTDLLGRLGGEEFGVILPETGIEAALLLANRLRESARGLSFKSAEGSFNITISMGISQPEMGETDINLSLERADKALYRAKRLGRDRAELMSASPEGAQIIPLPLPRGAAGAA</sequence>
<dbReference type="GO" id="GO:1902201">
    <property type="term" value="P:negative regulation of bacterial-type flagellum-dependent cell motility"/>
    <property type="evidence" value="ECO:0007669"/>
    <property type="project" value="TreeGrafter"/>
</dbReference>
<evidence type="ECO:0000256" key="1">
    <source>
        <dbReference type="ARBA" id="ARBA00012528"/>
    </source>
</evidence>
<dbReference type="GO" id="GO:0052621">
    <property type="term" value="F:diguanylate cyclase activity"/>
    <property type="evidence" value="ECO:0007669"/>
    <property type="project" value="UniProtKB-EC"/>
</dbReference>
<name>A0A062VL22_9PROT</name>
<protein>
    <recommendedName>
        <fullName evidence="1">diguanylate cyclase</fullName>
        <ecNumber evidence="1">2.7.7.65</ecNumber>
    </recommendedName>
</protein>
<dbReference type="PANTHER" id="PTHR45138:SF9">
    <property type="entry name" value="DIGUANYLATE CYCLASE DGCM-RELATED"/>
    <property type="match status" value="1"/>
</dbReference>
<dbReference type="InterPro" id="IPR050469">
    <property type="entry name" value="Diguanylate_Cyclase"/>
</dbReference>
<comment type="catalytic activity">
    <reaction evidence="2">
        <text>2 GTP = 3',3'-c-di-GMP + 2 diphosphate</text>
        <dbReference type="Rhea" id="RHEA:24898"/>
        <dbReference type="ChEBI" id="CHEBI:33019"/>
        <dbReference type="ChEBI" id="CHEBI:37565"/>
        <dbReference type="ChEBI" id="CHEBI:58805"/>
        <dbReference type="EC" id="2.7.7.65"/>
    </reaction>
</comment>
<evidence type="ECO:0000313" key="5">
    <source>
        <dbReference type="Proteomes" id="UP000027100"/>
    </source>
</evidence>
<evidence type="ECO:0000313" key="4">
    <source>
        <dbReference type="EMBL" id="KCZ98809.1"/>
    </source>
</evidence>
<gene>
    <name evidence="4" type="ORF">HPO_07914</name>
</gene>
<dbReference type="PANTHER" id="PTHR45138">
    <property type="entry name" value="REGULATORY COMPONENTS OF SENSORY TRANSDUCTION SYSTEM"/>
    <property type="match status" value="1"/>
</dbReference>
<dbReference type="GO" id="GO:0043709">
    <property type="term" value="P:cell adhesion involved in single-species biofilm formation"/>
    <property type="evidence" value="ECO:0007669"/>
    <property type="project" value="TreeGrafter"/>
</dbReference>
<dbReference type="InterPro" id="IPR000160">
    <property type="entry name" value="GGDEF_dom"/>
</dbReference>
<dbReference type="CDD" id="cd01949">
    <property type="entry name" value="GGDEF"/>
    <property type="match status" value="1"/>
</dbReference>
<reference evidence="4 5" key="1">
    <citation type="journal article" date="2014" name="Antonie Van Leeuwenhoek">
        <title>Hyphomonas beringensis sp. nov. and Hyphomonas chukchiensis sp. nov., isolated from surface seawater of the Bering Sea and Chukchi Sea.</title>
        <authorList>
            <person name="Li C."/>
            <person name="Lai Q."/>
            <person name="Li G."/>
            <person name="Dong C."/>
            <person name="Wang J."/>
            <person name="Liao Y."/>
            <person name="Shao Z."/>
        </authorList>
    </citation>
    <scope>NUCLEOTIDE SEQUENCE [LARGE SCALE GENOMIC DNA]</scope>
    <source>
        <strain evidence="4 5">PS728</strain>
    </source>
</reference>
<accession>A0A062VL22</accession>
<dbReference type="InterPro" id="IPR003018">
    <property type="entry name" value="GAF"/>
</dbReference>
<proteinExistence type="predicted"/>
<dbReference type="AlphaFoldDB" id="A0A062VL22"/>
<dbReference type="eggNOG" id="COG2203">
    <property type="taxonomic scope" value="Bacteria"/>
</dbReference>
<dbReference type="GO" id="GO:0005886">
    <property type="term" value="C:plasma membrane"/>
    <property type="evidence" value="ECO:0007669"/>
    <property type="project" value="TreeGrafter"/>
</dbReference>
<evidence type="ECO:0000256" key="2">
    <source>
        <dbReference type="ARBA" id="ARBA00034247"/>
    </source>
</evidence>
<dbReference type="InterPro" id="IPR043128">
    <property type="entry name" value="Rev_trsase/Diguanyl_cyclase"/>
</dbReference>
<dbReference type="InterPro" id="IPR029016">
    <property type="entry name" value="GAF-like_dom_sf"/>
</dbReference>
<feature type="domain" description="GGDEF" evidence="3">
    <location>
        <begin position="200"/>
        <end position="333"/>
    </location>
</feature>